<reference evidence="1 2" key="1">
    <citation type="submission" date="2019-03" db="EMBL/GenBank/DDBJ databases">
        <title>Nitrincola sp. nov. isolated from an Indian soda lake.</title>
        <authorList>
            <person name="Joshi A."/>
            <person name="Thite S.V."/>
            <person name="Joseph N."/>
            <person name="Dhotre D."/>
            <person name="Moorthy M."/>
            <person name="Shouche Y.S."/>
        </authorList>
    </citation>
    <scope>NUCLEOTIDE SEQUENCE [LARGE SCALE GENOMIC DNA]</scope>
    <source>
        <strain evidence="1 2">MEB193</strain>
    </source>
</reference>
<dbReference type="InterPro" id="IPR036890">
    <property type="entry name" value="HATPase_C_sf"/>
</dbReference>
<dbReference type="GO" id="GO:0016301">
    <property type="term" value="F:kinase activity"/>
    <property type="evidence" value="ECO:0007669"/>
    <property type="project" value="UniProtKB-KW"/>
</dbReference>
<name>A0A5A9W580_9GAMM</name>
<evidence type="ECO:0000313" key="2">
    <source>
        <dbReference type="Proteomes" id="UP000325302"/>
    </source>
</evidence>
<keyword evidence="2" id="KW-1185">Reference proteome</keyword>
<gene>
    <name evidence="1" type="ORF">E1H14_04350</name>
</gene>
<organism evidence="1 2">
    <name type="scientific">Nitrincola tapanii</name>
    <dbReference type="NCBI Taxonomy" id="1708751"/>
    <lineage>
        <taxon>Bacteria</taxon>
        <taxon>Pseudomonadati</taxon>
        <taxon>Pseudomonadota</taxon>
        <taxon>Gammaproteobacteria</taxon>
        <taxon>Oceanospirillales</taxon>
        <taxon>Oceanospirillaceae</taxon>
        <taxon>Nitrincola</taxon>
    </lineage>
</organism>
<proteinExistence type="predicted"/>
<dbReference type="RefSeq" id="WP_149390229.1">
    <property type="nucleotide sequence ID" value="NZ_SMRS01000002.1"/>
</dbReference>
<accession>A0A5A9W580</accession>
<dbReference type="EMBL" id="SMRS01000002">
    <property type="protein sequence ID" value="KAA0875926.1"/>
    <property type="molecule type" value="Genomic_DNA"/>
</dbReference>
<comment type="caution">
    <text evidence="1">The sequence shown here is derived from an EMBL/GenBank/DDBJ whole genome shotgun (WGS) entry which is preliminary data.</text>
</comment>
<evidence type="ECO:0000313" key="1">
    <source>
        <dbReference type="EMBL" id="KAA0875926.1"/>
    </source>
</evidence>
<keyword evidence="1" id="KW-0808">Transferase</keyword>
<dbReference type="OrthoDB" id="8573350at2"/>
<protein>
    <submittedName>
        <fullName evidence="1">HAMP domain-containing histidine kinase</fullName>
    </submittedName>
</protein>
<dbReference type="Gene3D" id="3.30.565.10">
    <property type="entry name" value="Histidine kinase-like ATPase, C-terminal domain"/>
    <property type="match status" value="1"/>
</dbReference>
<sequence length="61" mass="7288">MCLQTDVWPQIYASPDEMTRLFQNLIGNALKYHRPDQHPVVRIGVEAMPEHWRFYVEPESF</sequence>
<dbReference type="AlphaFoldDB" id="A0A5A9W580"/>
<dbReference type="Proteomes" id="UP000325302">
    <property type="component" value="Unassembled WGS sequence"/>
</dbReference>
<keyword evidence="1" id="KW-0418">Kinase</keyword>
<dbReference type="SUPFAM" id="SSF55874">
    <property type="entry name" value="ATPase domain of HSP90 chaperone/DNA topoisomerase II/histidine kinase"/>
    <property type="match status" value="1"/>
</dbReference>